<reference evidence="3" key="1">
    <citation type="journal article" date="2019" name="Int. J. Syst. Evol. Microbiol.">
        <title>The Global Catalogue of Microorganisms (GCM) 10K type strain sequencing project: providing services to taxonomists for standard genome sequencing and annotation.</title>
        <authorList>
            <consortium name="The Broad Institute Genomics Platform"/>
            <consortium name="The Broad Institute Genome Sequencing Center for Infectious Disease"/>
            <person name="Wu L."/>
            <person name="Ma J."/>
        </authorList>
    </citation>
    <scope>NUCLEOTIDE SEQUENCE [LARGE SCALE GENOMIC DNA]</scope>
    <source>
        <strain evidence="3">KCTC 42248</strain>
    </source>
</reference>
<proteinExistence type="predicted"/>
<comment type="caution">
    <text evidence="2">The sequence shown here is derived from an EMBL/GenBank/DDBJ whole genome shotgun (WGS) entry which is preliminary data.</text>
</comment>
<keyword evidence="1" id="KW-1133">Transmembrane helix</keyword>
<keyword evidence="1" id="KW-0472">Membrane</keyword>
<dbReference type="EMBL" id="JBHUMA010000003">
    <property type="protein sequence ID" value="MFD2597406.1"/>
    <property type="molecule type" value="Genomic_DNA"/>
</dbReference>
<feature type="transmembrane region" description="Helical" evidence="1">
    <location>
        <begin position="32"/>
        <end position="51"/>
    </location>
</feature>
<protein>
    <submittedName>
        <fullName evidence="2">Uncharacterized protein</fullName>
    </submittedName>
</protein>
<dbReference type="Proteomes" id="UP001597393">
    <property type="component" value="Unassembled WGS sequence"/>
</dbReference>
<sequence>MRIYWHFYKTILLINVFLSLGLVLLLASLSAYPFVFGSIGYLLTAGLVRIFEQNSMYFYYNLGFSRVRLHLGAFGINMLFSGIFYALTLLFHPSFDL</sequence>
<feature type="transmembrane region" description="Helical" evidence="1">
    <location>
        <begin position="71"/>
        <end position="91"/>
    </location>
</feature>
<feature type="transmembrane region" description="Helical" evidence="1">
    <location>
        <begin position="7"/>
        <end position="26"/>
    </location>
</feature>
<evidence type="ECO:0000313" key="2">
    <source>
        <dbReference type="EMBL" id="MFD2597406.1"/>
    </source>
</evidence>
<dbReference type="RefSeq" id="WP_380866550.1">
    <property type="nucleotide sequence ID" value="NZ_JBHUMA010000003.1"/>
</dbReference>
<gene>
    <name evidence="2" type="ORF">ACFSQ3_00465</name>
</gene>
<evidence type="ECO:0000313" key="3">
    <source>
        <dbReference type="Proteomes" id="UP001597393"/>
    </source>
</evidence>
<evidence type="ECO:0000256" key="1">
    <source>
        <dbReference type="SAM" id="Phobius"/>
    </source>
</evidence>
<name>A0ABW5NE20_9SPHI</name>
<keyword evidence="3" id="KW-1185">Reference proteome</keyword>
<organism evidence="2 3">
    <name type="scientific">Sphingobacterium corticis</name>
    <dbReference type="NCBI Taxonomy" id="1812823"/>
    <lineage>
        <taxon>Bacteria</taxon>
        <taxon>Pseudomonadati</taxon>
        <taxon>Bacteroidota</taxon>
        <taxon>Sphingobacteriia</taxon>
        <taxon>Sphingobacteriales</taxon>
        <taxon>Sphingobacteriaceae</taxon>
        <taxon>Sphingobacterium</taxon>
    </lineage>
</organism>
<keyword evidence="1" id="KW-0812">Transmembrane</keyword>
<accession>A0ABW5NE20</accession>